<gene>
    <name evidence="4" type="ORF">GCM10009579_04110</name>
</gene>
<comment type="caution">
    <text evidence="4">The sequence shown here is derived from an EMBL/GenBank/DDBJ whole genome shotgun (WGS) entry which is preliminary data.</text>
</comment>
<evidence type="ECO:0000256" key="2">
    <source>
        <dbReference type="SAM" id="MobiDB-lite"/>
    </source>
</evidence>
<evidence type="ECO:0000259" key="3">
    <source>
        <dbReference type="Pfam" id="PF00248"/>
    </source>
</evidence>
<protein>
    <submittedName>
        <fullName evidence="4">Aldo/keto reductase</fullName>
    </submittedName>
</protein>
<dbReference type="CDD" id="cd19088">
    <property type="entry name" value="AKR_AKR13B1"/>
    <property type="match status" value="1"/>
</dbReference>
<dbReference type="PANTHER" id="PTHR43625:SF40">
    <property type="entry name" value="ALDO-KETO REDUCTASE YAKC [NADP(+)]"/>
    <property type="match status" value="1"/>
</dbReference>
<proteinExistence type="predicted"/>
<organism evidence="4 5">
    <name type="scientific">Streptomyces javensis</name>
    <dbReference type="NCBI Taxonomy" id="114698"/>
    <lineage>
        <taxon>Bacteria</taxon>
        <taxon>Bacillati</taxon>
        <taxon>Actinomycetota</taxon>
        <taxon>Actinomycetes</taxon>
        <taxon>Kitasatosporales</taxon>
        <taxon>Streptomycetaceae</taxon>
        <taxon>Streptomyces</taxon>
        <taxon>Streptomyces violaceusniger group</taxon>
    </lineage>
</organism>
<evidence type="ECO:0000313" key="5">
    <source>
        <dbReference type="Proteomes" id="UP001500282"/>
    </source>
</evidence>
<dbReference type="Proteomes" id="UP001500282">
    <property type="component" value="Unassembled WGS sequence"/>
</dbReference>
<feature type="region of interest" description="Disordered" evidence="2">
    <location>
        <begin position="1"/>
        <end position="21"/>
    </location>
</feature>
<accession>A0ABN1WJ09</accession>
<dbReference type="EMBL" id="BAAAIH010000001">
    <property type="protein sequence ID" value="GAA1249572.1"/>
    <property type="molecule type" value="Genomic_DNA"/>
</dbReference>
<dbReference type="PRINTS" id="PR00069">
    <property type="entry name" value="ALDKETRDTASE"/>
</dbReference>
<sequence length="304" mass="32255">MTTTRASSGARPHPGGLTSLAGRPVARIGYGAMQLEHGADEPALAVLRRAVELGVDHIDTAEFYGAGRVNAHIRAALHPYPEHLVLAGKVGATSDPGGQYGLRPAQKPAELRTELEANLRTLGAERLDVVNIYPMHRTPGIPADQRVDFDDQLAELIALRDAGLLGGIGLSHVDADQLRHALPAGVVCVQNAYSLVDRSSEPVLDLCREHGIAWVPYFPLGSGFPELPKVADQPAVREVATRLGATPSQVGLAWVLARGPRTLLIPGTRSIDHLEENLAAGDVVLDEEALEALEALEVLAALEG</sequence>
<dbReference type="Pfam" id="PF00248">
    <property type="entry name" value="Aldo_ket_red"/>
    <property type="match status" value="1"/>
</dbReference>
<keyword evidence="5" id="KW-1185">Reference proteome</keyword>
<dbReference type="PANTHER" id="PTHR43625">
    <property type="entry name" value="AFLATOXIN B1 ALDEHYDE REDUCTASE"/>
    <property type="match status" value="1"/>
</dbReference>
<dbReference type="Gene3D" id="3.20.20.100">
    <property type="entry name" value="NADP-dependent oxidoreductase domain"/>
    <property type="match status" value="1"/>
</dbReference>
<dbReference type="InterPro" id="IPR050791">
    <property type="entry name" value="Aldo-Keto_reductase"/>
</dbReference>
<evidence type="ECO:0000256" key="1">
    <source>
        <dbReference type="ARBA" id="ARBA00023002"/>
    </source>
</evidence>
<name>A0ABN1WJ09_9ACTN</name>
<evidence type="ECO:0000313" key="4">
    <source>
        <dbReference type="EMBL" id="GAA1249572.1"/>
    </source>
</evidence>
<dbReference type="SUPFAM" id="SSF51430">
    <property type="entry name" value="NAD(P)-linked oxidoreductase"/>
    <property type="match status" value="1"/>
</dbReference>
<feature type="domain" description="NADP-dependent oxidoreductase" evidence="3">
    <location>
        <begin position="27"/>
        <end position="296"/>
    </location>
</feature>
<reference evidence="4 5" key="1">
    <citation type="journal article" date="2019" name="Int. J. Syst. Evol. Microbiol.">
        <title>The Global Catalogue of Microorganisms (GCM) 10K type strain sequencing project: providing services to taxonomists for standard genome sequencing and annotation.</title>
        <authorList>
            <consortium name="The Broad Institute Genomics Platform"/>
            <consortium name="The Broad Institute Genome Sequencing Center for Infectious Disease"/>
            <person name="Wu L."/>
            <person name="Ma J."/>
        </authorList>
    </citation>
    <scope>NUCLEOTIDE SEQUENCE [LARGE SCALE GENOMIC DNA]</scope>
    <source>
        <strain evidence="4 5">JCM 11448</strain>
    </source>
</reference>
<keyword evidence="1" id="KW-0560">Oxidoreductase</keyword>
<dbReference type="InterPro" id="IPR020471">
    <property type="entry name" value="AKR"/>
</dbReference>
<dbReference type="InterPro" id="IPR023210">
    <property type="entry name" value="NADP_OxRdtase_dom"/>
</dbReference>
<dbReference type="InterPro" id="IPR036812">
    <property type="entry name" value="NAD(P)_OxRdtase_dom_sf"/>
</dbReference>